<dbReference type="Proteomes" id="UP001371305">
    <property type="component" value="Unassembled WGS sequence"/>
</dbReference>
<sequence length="142" mass="16178">MKALQFEQAVEAILKREKRYDPLAYLFLKESLDFTLKRASESNNGEPRHVSGKELCVGYRDLALEQFGPMAATLMHEWGVRESGDIGEMVFHLIDEQMFGKQDSDTKEDFAAAFDFDDAFVTPFQPKKNRQAATPEPEKALN</sequence>
<dbReference type="InterPro" id="IPR026406">
    <property type="entry name" value="Ver/Plancto_CHP"/>
</dbReference>
<gene>
    <name evidence="1" type="ORF">WKV53_15380</name>
</gene>
<evidence type="ECO:0000313" key="1">
    <source>
        <dbReference type="EMBL" id="MEK7951896.1"/>
    </source>
</evidence>
<dbReference type="RefSeq" id="WP_341405654.1">
    <property type="nucleotide sequence ID" value="NZ_JBBUKT010000005.1"/>
</dbReference>
<protein>
    <submittedName>
        <fullName evidence="1">Minf_1886 family protein</fullName>
    </submittedName>
</protein>
<dbReference type="EMBL" id="JBBUKT010000005">
    <property type="protein sequence ID" value="MEK7951896.1"/>
    <property type="molecule type" value="Genomic_DNA"/>
</dbReference>
<keyword evidence="2" id="KW-1185">Reference proteome</keyword>
<proteinExistence type="predicted"/>
<name>A0ABU9AVW8_9BACT</name>
<organism evidence="1 2">
    <name type="scientific">Luteolibacter soli</name>
    <dbReference type="NCBI Taxonomy" id="3135280"/>
    <lineage>
        <taxon>Bacteria</taxon>
        <taxon>Pseudomonadati</taxon>
        <taxon>Verrucomicrobiota</taxon>
        <taxon>Verrucomicrobiia</taxon>
        <taxon>Verrucomicrobiales</taxon>
        <taxon>Verrucomicrobiaceae</taxon>
        <taxon>Luteolibacter</taxon>
    </lineage>
</organism>
<dbReference type="NCBIfam" id="TIGR04138">
    <property type="entry name" value="Plancto_Ver_chp"/>
    <property type="match status" value="1"/>
</dbReference>
<accession>A0ABU9AVW8</accession>
<comment type="caution">
    <text evidence="1">The sequence shown here is derived from an EMBL/GenBank/DDBJ whole genome shotgun (WGS) entry which is preliminary data.</text>
</comment>
<reference evidence="1 2" key="1">
    <citation type="submission" date="2024-04" db="EMBL/GenBank/DDBJ databases">
        <title>Luteolibacter sp. isolated from soil.</title>
        <authorList>
            <person name="An J."/>
        </authorList>
    </citation>
    <scope>NUCLEOTIDE SEQUENCE [LARGE SCALE GENOMIC DNA]</scope>
    <source>
        <strain evidence="1 2">Y139</strain>
    </source>
</reference>
<evidence type="ECO:0000313" key="2">
    <source>
        <dbReference type="Proteomes" id="UP001371305"/>
    </source>
</evidence>